<dbReference type="AlphaFoldDB" id="D8M7W9"/>
<sequence length="63" mass="7417">MWLSFIYDPQSESIEKLCDSFENACCSYLPHGKQHIDEIRLWRLQFRNSLDDSVALHVLVECS</sequence>
<dbReference type="GeneID" id="24920977"/>
<evidence type="ECO:0000313" key="2">
    <source>
        <dbReference type="Proteomes" id="UP000008312"/>
    </source>
</evidence>
<gene>
    <name evidence="1" type="ORF">GSBLH_T00003924001</name>
</gene>
<dbReference type="EMBL" id="FN668683">
    <property type="protein sequence ID" value="CBK24158.2"/>
    <property type="molecule type" value="Genomic_DNA"/>
</dbReference>
<proteinExistence type="predicted"/>
<accession>D8M7W9</accession>
<organism evidence="1">
    <name type="scientific">Blastocystis hominis</name>
    <dbReference type="NCBI Taxonomy" id="12968"/>
    <lineage>
        <taxon>Eukaryota</taxon>
        <taxon>Sar</taxon>
        <taxon>Stramenopiles</taxon>
        <taxon>Bigyra</taxon>
        <taxon>Opalozoa</taxon>
        <taxon>Opalinata</taxon>
        <taxon>Blastocystidae</taxon>
        <taxon>Blastocystis</taxon>
    </lineage>
</organism>
<keyword evidence="2" id="KW-1185">Reference proteome</keyword>
<dbReference type="InParanoid" id="D8M7W9"/>
<reference evidence="1" key="1">
    <citation type="submission" date="2010-02" db="EMBL/GenBank/DDBJ databases">
        <title>Sequencing and annotation of the Blastocystis hominis genome.</title>
        <authorList>
            <person name="Wincker P."/>
        </authorList>
    </citation>
    <scope>NUCLEOTIDE SEQUENCE</scope>
    <source>
        <strain evidence="1">Singapore isolate B</strain>
    </source>
</reference>
<protein>
    <submittedName>
        <fullName evidence="1">Uncharacterized protein</fullName>
    </submittedName>
</protein>
<dbReference type="Proteomes" id="UP000008312">
    <property type="component" value="Unassembled WGS sequence"/>
</dbReference>
<name>D8M7W9_BLAHO</name>
<dbReference type="RefSeq" id="XP_012898206.1">
    <property type="nucleotide sequence ID" value="XM_013042752.1"/>
</dbReference>
<evidence type="ECO:0000313" key="1">
    <source>
        <dbReference type="EMBL" id="CBK24158.2"/>
    </source>
</evidence>